<sequence length="119" mass="13011">MAVMQKIENPVAEGVVGWRTQAEGGRRSGPPTAPVYMATAVFVQGGEAEVQPDWPASADQLSILLQETERLDDDHRRCLVGFLVPELALEHLRPGTVLLVLEGPRTVAQLRIETVLSQE</sequence>
<dbReference type="RefSeq" id="WP_248811589.1">
    <property type="nucleotide sequence ID" value="NZ_JALKFT010000040.1"/>
</dbReference>
<organism evidence="1 2">
    <name type="scientific">Frankia umida</name>
    <dbReference type="NCBI Taxonomy" id="573489"/>
    <lineage>
        <taxon>Bacteria</taxon>
        <taxon>Bacillati</taxon>
        <taxon>Actinomycetota</taxon>
        <taxon>Actinomycetes</taxon>
        <taxon>Frankiales</taxon>
        <taxon>Frankiaceae</taxon>
        <taxon>Frankia</taxon>
    </lineage>
</organism>
<accession>A0ABT0K4D6</accession>
<dbReference type="Proteomes" id="UP001201873">
    <property type="component" value="Unassembled WGS sequence"/>
</dbReference>
<dbReference type="EMBL" id="JALKFT010000040">
    <property type="protein sequence ID" value="MCK9878657.1"/>
    <property type="molecule type" value="Genomic_DNA"/>
</dbReference>
<comment type="caution">
    <text evidence="1">The sequence shown here is derived from an EMBL/GenBank/DDBJ whole genome shotgun (WGS) entry which is preliminary data.</text>
</comment>
<protein>
    <submittedName>
        <fullName evidence="1">Uncharacterized protein</fullName>
    </submittedName>
</protein>
<evidence type="ECO:0000313" key="1">
    <source>
        <dbReference type="EMBL" id="MCK9878657.1"/>
    </source>
</evidence>
<keyword evidence="2" id="KW-1185">Reference proteome</keyword>
<name>A0ABT0K4D6_9ACTN</name>
<evidence type="ECO:0000313" key="2">
    <source>
        <dbReference type="Proteomes" id="UP001201873"/>
    </source>
</evidence>
<reference evidence="1 2" key="1">
    <citation type="submission" date="2022-04" db="EMBL/GenBank/DDBJ databases">
        <title>Genome diversity in the genus Frankia.</title>
        <authorList>
            <person name="Carlos-Shanley C."/>
            <person name="Hahn D."/>
        </authorList>
    </citation>
    <scope>NUCLEOTIDE SEQUENCE [LARGE SCALE GENOMIC DNA]</scope>
    <source>
        <strain evidence="1 2">Ag45/Mut15</strain>
    </source>
</reference>
<gene>
    <name evidence="1" type="ORF">MXD59_23315</name>
</gene>
<proteinExistence type="predicted"/>